<evidence type="ECO:0000313" key="2">
    <source>
        <dbReference type="EMBL" id="NEM05473.1"/>
    </source>
</evidence>
<dbReference type="InterPro" id="IPR000757">
    <property type="entry name" value="Beta-glucanase-like"/>
</dbReference>
<sequence length="343" mass="37169">MTAGTGGSRFDLRGFRALNHGYAGVSVDGGPETRVNYYGTRGDGVRWSTTLAAGAHTIKVRVLGTRDPRSSGTLVNVTGAYLSNGSFGAATTPTPTPTPTPAPVTPPTFEENFDRAAPLGSFRSVYSNWGHYDGTAPGDTSRRGTYDTARTTSVADGIFRQRLHHATDPQGRAHHYVSAVLPPIAGGGTDAWSGQLYGTFETRVRVTDPSGTYKMAWLLWPNTDDWADGEIDWPEADNLAAGTRPRPASKQLGNYNSVFHPATTQYAPAAIADGQWHVYRTVWSPTSIQFWQDDTLVATVTDPAFIPRVPMRWVLQSETNIGGSLSTTDPAVIEADYVRYRAR</sequence>
<dbReference type="GO" id="GO:0004553">
    <property type="term" value="F:hydrolase activity, hydrolyzing O-glycosyl compounds"/>
    <property type="evidence" value="ECO:0007669"/>
    <property type="project" value="InterPro"/>
</dbReference>
<comment type="caution">
    <text evidence="2">The sequence shown here is derived from an EMBL/GenBank/DDBJ whole genome shotgun (WGS) entry which is preliminary data.</text>
</comment>
<protein>
    <submittedName>
        <fullName evidence="2">Family 16 glycosylhydrolase</fullName>
    </submittedName>
</protein>
<accession>A0A6P0GBS6</accession>
<dbReference type="SUPFAM" id="SSF49899">
    <property type="entry name" value="Concanavalin A-like lectins/glucanases"/>
    <property type="match status" value="1"/>
</dbReference>
<proteinExistence type="predicted"/>
<evidence type="ECO:0000313" key="3">
    <source>
        <dbReference type="Proteomes" id="UP000471126"/>
    </source>
</evidence>
<feature type="domain" description="GH16" evidence="1">
    <location>
        <begin position="93"/>
        <end position="343"/>
    </location>
</feature>
<evidence type="ECO:0000259" key="1">
    <source>
        <dbReference type="PROSITE" id="PS51762"/>
    </source>
</evidence>
<dbReference type="RefSeq" id="WP_163475667.1">
    <property type="nucleotide sequence ID" value="NZ_JAAGWE010000011.1"/>
</dbReference>
<gene>
    <name evidence="2" type="ORF">GCU54_05490</name>
</gene>
<dbReference type="AlphaFoldDB" id="A0A6P0GBS6"/>
<organism evidence="2 3">
    <name type="scientific">Geodermatophilus normandii</name>
    <dbReference type="NCBI Taxonomy" id="1137989"/>
    <lineage>
        <taxon>Bacteria</taxon>
        <taxon>Bacillati</taxon>
        <taxon>Actinomycetota</taxon>
        <taxon>Actinomycetes</taxon>
        <taxon>Geodermatophilales</taxon>
        <taxon>Geodermatophilaceae</taxon>
        <taxon>Geodermatophilus</taxon>
    </lineage>
</organism>
<dbReference type="EMBL" id="JAAGWE010000011">
    <property type="protein sequence ID" value="NEM05473.1"/>
    <property type="molecule type" value="Genomic_DNA"/>
</dbReference>
<dbReference type="GO" id="GO:0005975">
    <property type="term" value="P:carbohydrate metabolic process"/>
    <property type="evidence" value="ECO:0007669"/>
    <property type="project" value="InterPro"/>
</dbReference>
<dbReference type="InterPro" id="IPR013320">
    <property type="entry name" value="ConA-like_dom_sf"/>
</dbReference>
<keyword evidence="2" id="KW-0378">Hydrolase</keyword>
<dbReference type="Gene3D" id="2.60.120.260">
    <property type="entry name" value="Galactose-binding domain-like"/>
    <property type="match status" value="1"/>
</dbReference>
<dbReference type="Gene3D" id="2.60.120.200">
    <property type="match status" value="1"/>
</dbReference>
<reference evidence="2 3" key="1">
    <citation type="submission" date="2019-12" db="EMBL/GenBank/DDBJ databases">
        <title>WGS of CPCC 203550 I12A-02606.</title>
        <authorList>
            <person name="Jiang Z."/>
        </authorList>
    </citation>
    <scope>NUCLEOTIDE SEQUENCE [LARGE SCALE GENOMIC DNA]</scope>
    <source>
        <strain evidence="2 3">I12A-02606</strain>
    </source>
</reference>
<dbReference type="Pfam" id="PF00722">
    <property type="entry name" value="Glyco_hydro_16"/>
    <property type="match status" value="1"/>
</dbReference>
<dbReference type="PROSITE" id="PS51762">
    <property type="entry name" value="GH16_2"/>
    <property type="match status" value="1"/>
</dbReference>
<dbReference type="CDD" id="cd00413">
    <property type="entry name" value="Glyco_hydrolase_16"/>
    <property type="match status" value="1"/>
</dbReference>
<dbReference type="Proteomes" id="UP000471126">
    <property type="component" value="Unassembled WGS sequence"/>
</dbReference>
<name>A0A6P0GBS6_9ACTN</name>